<evidence type="ECO:0000256" key="4">
    <source>
        <dbReference type="ARBA" id="ARBA00022777"/>
    </source>
</evidence>
<dbReference type="Proteomes" id="UP000230002">
    <property type="component" value="Unassembled WGS sequence"/>
</dbReference>
<evidence type="ECO:0000256" key="8">
    <source>
        <dbReference type="SAM" id="MobiDB-lite"/>
    </source>
</evidence>
<evidence type="ECO:0000313" key="10">
    <source>
        <dbReference type="EMBL" id="PIL31171.1"/>
    </source>
</evidence>
<dbReference type="PANTHER" id="PTHR43895">
    <property type="entry name" value="CALCIUM/CALMODULIN-DEPENDENT PROTEIN KINASE KINASE-RELATED"/>
    <property type="match status" value="1"/>
</dbReference>
<comment type="caution">
    <text evidence="10">The sequence shown here is derived from an EMBL/GenBank/DDBJ whole genome shotgun (WGS) entry which is preliminary data.</text>
</comment>
<evidence type="ECO:0000256" key="7">
    <source>
        <dbReference type="RuleBase" id="RU000304"/>
    </source>
</evidence>
<dbReference type="GO" id="GO:0007165">
    <property type="term" value="P:signal transduction"/>
    <property type="evidence" value="ECO:0007669"/>
    <property type="project" value="TreeGrafter"/>
</dbReference>
<dbReference type="InterPro" id="IPR017441">
    <property type="entry name" value="Protein_kinase_ATP_BS"/>
</dbReference>
<feature type="domain" description="Protein kinase" evidence="9">
    <location>
        <begin position="13"/>
        <end position="282"/>
    </location>
</feature>
<protein>
    <recommendedName>
        <fullName evidence="9">Protein kinase domain-containing protein</fullName>
    </recommendedName>
</protein>
<reference evidence="10 11" key="1">
    <citation type="journal article" date="2015" name="Sci. Rep.">
        <title>Chromosome-level genome map provides insights into diverse defense mechanisms in the medicinal fungus Ganoderma sinense.</title>
        <authorList>
            <person name="Zhu Y."/>
            <person name="Xu J."/>
            <person name="Sun C."/>
            <person name="Zhou S."/>
            <person name="Xu H."/>
            <person name="Nelson D.R."/>
            <person name="Qian J."/>
            <person name="Song J."/>
            <person name="Luo H."/>
            <person name="Xiang L."/>
            <person name="Li Y."/>
            <person name="Xu Z."/>
            <person name="Ji A."/>
            <person name="Wang L."/>
            <person name="Lu S."/>
            <person name="Hayward A."/>
            <person name="Sun W."/>
            <person name="Li X."/>
            <person name="Schwartz D.C."/>
            <person name="Wang Y."/>
            <person name="Chen S."/>
        </authorList>
    </citation>
    <scope>NUCLEOTIDE SEQUENCE [LARGE SCALE GENOMIC DNA]</scope>
    <source>
        <strain evidence="10 11">ZZ0214-1</strain>
    </source>
</reference>
<keyword evidence="4" id="KW-0418">Kinase</keyword>
<keyword evidence="11" id="KW-1185">Reference proteome</keyword>
<dbReference type="PROSITE" id="PS50011">
    <property type="entry name" value="PROTEIN_KINASE_DOM"/>
    <property type="match status" value="1"/>
</dbReference>
<dbReference type="GO" id="GO:0005524">
    <property type="term" value="F:ATP binding"/>
    <property type="evidence" value="ECO:0007669"/>
    <property type="project" value="UniProtKB-UniRule"/>
</dbReference>
<dbReference type="SMART" id="SM00220">
    <property type="entry name" value="S_TKc"/>
    <property type="match status" value="1"/>
</dbReference>
<dbReference type="PROSITE" id="PS00108">
    <property type="entry name" value="PROTEIN_KINASE_ST"/>
    <property type="match status" value="1"/>
</dbReference>
<dbReference type="Pfam" id="PF00069">
    <property type="entry name" value="Pkinase"/>
    <property type="match status" value="1"/>
</dbReference>
<keyword evidence="3 6" id="KW-0547">Nucleotide-binding</keyword>
<dbReference type="PROSITE" id="PS00107">
    <property type="entry name" value="PROTEIN_KINASE_ATP"/>
    <property type="match status" value="1"/>
</dbReference>
<dbReference type="InterPro" id="IPR008271">
    <property type="entry name" value="Ser/Thr_kinase_AS"/>
</dbReference>
<feature type="compositionally biased region" description="Acidic residues" evidence="8">
    <location>
        <begin position="352"/>
        <end position="361"/>
    </location>
</feature>
<gene>
    <name evidence="10" type="ORF">GSI_05868</name>
</gene>
<keyword evidence="2" id="KW-0808">Transferase</keyword>
<feature type="region of interest" description="Disordered" evidence="8">
    <location>
        <begin position="339"/>
        <end position="365"/>
    </location>
</feature>
<sequence>MTDITGCIIHDRYQLVEMLGCGSYGIVYKAIDLEVEDDSDNIVALKIMRLADRSDSDLTTIEREVIMHSAASGIDGVVTLLDSFDDEMWCCIVMQYCSGGDLFDQSITKQAYVGNDELLRTAFLSLVDAVQACHELGIAHRDLKLENVFTSEDGSRCFLGDFTLATNEPIVCDFGVGTKRYMSPECLGRTTHREPYNPYLSDVWALGIILCTMATGGFPWRRATYSDARYCRFLEDPDFLHDALRLSAGAQDIVQGLLAPFPHARTSLPALREAVLALDTFFRPASDLEHAVPEHEREREYTAVVRLEIAAGEPTEYEYAYASMVPEIDILCGGPGPRVSPWDDSSAGSAMDVDDGVDVDEAAPNPFSSSRYYRTDSCSSSLSAESEGLDDARGSVFSLDCPITLTAHVLWDDSEVMGEDGRKGASGFDGW</sequence>
<dbReference type="STRING" id="1077348.A0A2G8SBP7"/>
<dbReference type="Gene3D" id="1.10.510.10">
    <property type="entry name" value="Transferase(Phosphotransferase) domain 1"/>
    <property type="match status" value="1"/>
</dbReference>
<evidence type="ECO:0000313" key="11">
    <source>
        <dbReference type="Proteomes" id="UP000230002"/>
    </source>
</evidence>
<keyword evidence="1 7" id="KW-0723">Serine/threonine-protein kinase</keyword>
<feature type="binding site" evidence="6">
    <location>
        <position position="46"/>
    </location>
    <ligand>
        <name>ATP</name>
        <dbReference type="ChEBI" id="CHEBI:30616"/>
    </ligand>
</feature>
<evidence type="ECO:0000256" key="5">
    <source>
        <dbReference type="ARBA" id="ARBA00022840"/>
    </source>
</evidence>
<evidence type="ECO:0000256" key="1">
    <source>
        <dbReference type="ARBA" id="ARBA00022527"/>
    </source>
</evidence>
<dbReference type="EMBL" id="AYKW01000012">
    <property type="protein sequence ID" value="PIL31171.1"/>
    <property type="molecule type" value="Genomic_DNA"/>
</dbReference>
<name>A0A2G8SBP7_9APHY</name>
<organism evidence="10 11">
    <name type="scientific">Ganoderma sinense ZZ0214-1</name>
    <dbReference type="NCBI Taxonomy" id="1077348"/>
    <lineage>
        <taxon>Eukaryota</taxon>
        <taxon>Fungi</taxon>
        <taxon>Dikarya</taxon>
        <taxon>Basidiomycota</taxon>
        <taxon>Agaricomycotina</taxon>
        <taxon>Agaricomycetes</taxon>
        <taxon>Polyporales</taxon>
        <taxon>Polyporaceae</taxon>
        <taxon>Ganoderma</taxon>
    </lineage>
</organism>
<proteinExistence type="inferred from homology"/>
<comment type="similarity">
    <text evidence="7">Belongs to the protein kinase superfamily.</text>
</comment>
<dbReference type="AlphaFoldDB" id="A0A2G8SBP7"/>
<dbReference type="PANTHER" id="PTHR43895:SF150">
    <property type="entry name" value="SERINE_THREONINE-PROTEIN KINASE STK11"/>
    <property type="match status" value="1"/>
</dbReference>
<evidence type="ECO:0000256" key="6">
    <source>
        <dbReference type="PROSITE-ProRule" id="PRU10141"/>
    </source>
</evidence>
<dbReference type="GO" id="GO:0004674">
    <property type="term" value="F:protein serine/threonine kinase activity"/>
    <property type="evidence" value="ECO:0007669"/>
    <property type="project" value="UniProtKB-KW"/>
</dbReference>
<dbReference type="OrthoDB" id="541276at2759"/>
<evidence type="ECO:0000259" key="9">
    <source>
        <dbReference type="PROSITE" id="PS50011"/>
    </source>
</evidence>
<keyword evidence="5 6" id="KW-0067">ATP-binding</keyword>
<accession>A0A2G8SBP7</accession>
<dbReference type="InterPro" id="IPR011009">
    <property type="entry name" value="Kinase-like_dom_sf"/>
</dbReference>
<dbReference type="SUPFAM" id="SSF56112">
    <property type="entry name" value="Protein kinase-like (PK-like)"/>
    <property type="match status" value="1"/>
</dbReference>
<dbReference type="InterPro" id="IPR000719">
    <property type="entry name" value="Prot_kinase_dom"/>
</dbReference>
<evidence type="ECO:0000256" key="3">
    <source>
        <dbReference type="ARBA" id="ARBA00022741"/>
    </source>
</evidence>
<evidence type="ECO:0000256" key="2">
    <source>
        <dbReference type="ARBA" id="ARBA00022679"/>
    </source>
</evidence>